<protein>
    <submittedName>
        <fullName evidence="1">Uncharacterized protein</fullName>
    </submittedName>
</protein>
<dbReference type="EMBL" id="JAODUO010000394">
    <property type="protein sequence ID" value="KAK2181511.1"/>
    <property type="molecule type" value="Genomic_DNA"/>
</dbReference>
<sequence length="109" mass="12928">MQIRVNICIPYTRIHTYANKHTRIQMYACTNARTHSPITYNNYSHTQTRTHMYTRETCGEFKHSISKLRNTDVAIVIKHWTRHFTLNMALVYSQILVEFIQMSRVAATH</sequence>
<organism evidence="1 2">
    <name type="scientific">Ridgeia piscesae</name>
    <name type="common">Tubeworm</name>
    <dbReference type="NCBI Taxonomy" id="27915"/>
    <lineage>
        <taxon>Eukaryota</taxon>
        <taxon>Metazoa</taxon>
        <taxon>Spiralia</taxon>
        <taxon>Lophotrochozoa</taxon>
        <taxon>Annelida</taxon>
        <taxon>Polychaeta</taxon>
        <taxon>Sedentaria</taxon>
        <taxon>Canalipalpata</taxon>
        <taxon>Sabellida</taxon>
        <taxon>Siboglinidae</taxon>
        <taxon>Ridgeia</taxon>
    </lineage>
</organism>
<gene>
    <name evidence="1" type="ORF">NP493_394g02045</name>
</gene>
<dbReference type="AlphaFoldDB" id="A0AAD9NUV2"/>
<evidence type="ECO:0000313" key="2">
    <source>
        <dbReference type="Proteomes" id="UP001209878"/>
    </source>
</evidence>
<comment type="caution">
    <text evidence="1">The sequence shown here is derived from an EMBL/GenBank/DDBJ whole genome shotgun (WGS) entry which is preliminary data.</text>
</comment>
<evidence type="ECO:0000313" key="1">
    <source>
        <dbReference type="EMBL" id="KAK2181511.1"/>
    </source>
</evidence>
<proteinExistence type="predicted"/>
<reference evidence="1" key="1">
    <citation type="journal article" date="2023" name="Mol. Biol. Evol.">
        <title>Third-Generation Sequencing Reveals the Adaptive Role of the Epigenome in Three Deep-Sea Polychaetes.</title>
        <authorList>
            <person name="Perez M."/>
            <person name="Aroh O."/>
            <person name="Sun Y."/>
            <person name="Lan Y."/>
            <person name="Juniper S.K."/>
            <person name="Young C.R."/>
            <person name="Angers B."/>
            <person name="Qian P.Y."/>
        </authorList>
    </citation>
    <scope>NUCLEOTIDE SEQUENCE</scope>
    <source>
        <strain evidence="1">R07B-5</strain>
    </source>
</reference>
<keyword evidence="2" id="KW-1185">Reference proteome</keyword>
<dbReference type="Proteomes" id="UP001209878">
    <property type="component" value="Unassembled WGS sequence"/>
</dbReference>
<name>A0AAD9NUV2_RIDPI</name>
<accession>A0AAD9NUV2</accession>